<dbReference type="EMBL" id="BMAW01124429">
    <property type="protein sequence ID" value="GFU07833.1"/>
    <property type="molecule type" value="Genomic_DNA"/>
</dbReference>
<protein>
    <submittedName>
        <fullName evidence="1">Tetratricopeptide repeat protein 25</fullName>
    </submittedName>
</protein>
<dbReference type="Gene3D" id="1.25.40.10">
    <property type="entry name" value="Tetratricopeptide repeat domain"/>
    <property type="match status" value="1"/>
</dbReference>
<evidence type="ECO:0000313" key="2">
    <source>
        <dbReference type="Proteomes" id="UP000887013"/>
    </source>
</evidence>
<dbReference type="InterPro" id="IPR011990">
    <property type="entry name" value="TPR-like_helical_dom_sf"/>
</dbReference>
<organism evidence="1 2">
    <name type="scientific">Nephila pilipes</name>
    <name type="common">Giant wood spider</name>
    <name type="synonym">Nephila maculata</name>
    <dbReference type="NCBI Taxonomy" id="299642"/>
    <lineage>
        <taxon>Eukaryota</taxon>
        <taxon>Metazoa</taxon>
        <taxon>Ecdysozoa</taxon>
        <taxon>Arthropoda</taxon>
        <taxon>Chelicerata</taxon>
        <taxon>Arachnida</taxon>
        <taxon>Araneae</taxon>
        <taxon>Araneomorphae</taxon>
        <taxon>Entelegynae</taxon>
        <taxon>Araneoidea</taxon>
        <taxon>Nephilidae</taxon>
        <taxon>Nephila</taxon>
    </lineage>
</organism>
<reference evidence="1" key="1">
    <citation type="submission" date="2020-08" db="EMBL/GenBank/DDBJ databases">
        <title>Multicomponent nature underlies the extraordinary mechanical properties of spider dragline silk.</title>
        <authorList>
            <person name="Kono N."/>
            <person name="Nakamura H."/>
            <person name="Mori M."/>
            <person name="Yoshida Y."/>
            <person name="Ohtoshi R."/>
            <person name="Malay A.D."/>
            <person name="Moran D.A.P."/>
            <person name="Tomita M."/>
            <person name="Numata K."/>
            <person name="Arakawa K."/>
        </authorList>
    </citation>
    <scope>NUCLEOTIDE SEQUENCE</scope>
</reference>
<sequence>MDTGMYVEAKEYAEAVLKINPRSPEAKSLKGEAEFFLGDFERSFLTYSQGHNSRPSFGAFKLGYQMNGRAIDNALHPDEPIVFGNEDAEGIEELLSGEPLEELDDTEYEKSEQPKLYEDDIGTLKELLSDEIVQSVHPDCSYLLEYLEGRQKFWIYHDPKIHKL</sequence>
<comment type="caution">
    <text evidence="1">The sequence shown here is derived from an EMBL/GenBank/DDBJ whole genome shotgun (WGS) entry which is preliminary data.</text>
</comment>
<evidence type="ECO:0000313" key="1">
    <source>
        <dbReference type="EMBL" id="GFU07833.1"/>
    </source>
</evidence>
<dbReference type="AlphaFoldDB" id="A0A8X6Q5P4"/>
<accession>A0A8X6Q5P4</accession>
<dbReference type="SUPFAM" id="SSF48452">
    <property type="entry name" value="TPR-like"/>
    <property type="match status" value="1"/>
</dbReference>
<proteinExistence type="predicted"/>
<keyword evidence="2" id="KW-1185">Reference proteome</keyword>
<gene>
    <name evidence="1" type="primary">ttc25_2</name>
    <name evidence="1" type="ORF">NPIL_663881</name>
</gene>
<dbReference type="Proteomes" id="UP000887013">
    <property type="component" value="Unassembled WGS sequence"/>
</dbReference>
<dbReference type="OrthoDB" id="6415970at2759"/>
<name>A0A8X6Q5P4_NEPPI</name>